<proteinExistence type="predicted"/>
<dbReference type="STRING" id="1183438.GKIL_0897"/>
<name>U5QE43_GLOK1</name>
<dbReference type="KEGG" id="glj:GKIL_0897"/>
<evidence type="ECO:0000256" key="1">
    <source>
        <dbReference type="SAM" id="SignalP"/>
    </source>
</evidence>
<dbReference type="RefSeq" id="WP_023172201.1">
    <property type="nucleotide sequence ID" value="NC_022600.1"/>
</dbReference>
<gene>
    <name evidence="2" type="ORF">GKIL_0897</name>
</gene>
<evidence type="ECO:0000313" key="3">
    <source>
        <dbReference type="Proteomes" id="UP000017396"/>
    </source>
</evidence>
<dbReference type="AlphaFoldDB" id="U5QE43"/>
<accession>U5QE43</accession>
<keyword evidence="3" id="KW-1185">Reference proteome</keyword>
<feature type="signal peptide" evidence="1">
    <location>
        <begin position="1"/>
        <end position="25"/>
    </location>
</feature>
<organism evidence="2 3">
    <name type="scientific">Gloeobacter kilaueensis (strain ATCC BAA-2537 / CCAP 1431/1 / ULC 316 / JS1)</name>
    <dbReference type="NCBI Taxonomy" id="1183438"/>
    <lineage>
        <taxon>Bacteria</taxon>
        <taxon>Bacillati</taxon>
        <taxon>Cyanobacteriota</taxon>
        <taxon>Cyanophyceae</taxon>
        <taxon>Gloeobacterales</taxon>
        <taxon>Gloeobacteraceae</taxon>
        <taxon>Gloeobacter</taxon>
    </lineage>
</organism>
<keyword evidence="1" id="KW-0732">Signal</keyword>
<dbReference type="HOGENOM" id="CLU_1508553_0_0_3"/>
<feature type="chain" id="PRO_5004663890" evidence="1">
    <location>
        <begin position="26"/>
        <end position="178"/>
    </location>
</feature>
<dbReference type="EMBL" id="CP003587">
    <property type="protein sequence ID" value="AGY57143.1"/>
    <property type="molecule type" value="Genomic_DNA"/>
</dbReference>
<reference evidence="2 3" key="1">
    <citation type="journal article" date="2013" name="PLoS ONE">
        <title>Cultivation and Complete Genome Sequencing of Gloeobacter kilaueensis sp. nov., from a Lava Cave in Kilauea Caldera, Hawai'i.</title>
        <authorList>
            <person name="Saw J.H."/>
            <person name="Schatz M."/>
            <person name="Brown M.V."/>
            <person name="Kunkel D.D."/>
            <person name="Foster J.S."/>
            <person name="Shick H."/>
            <person name="Christensen S."/>
            <person name="Hou S."/>
            <person name="Wan X."/>
            <person name="Donachie S.P."/>
        </authorList>
    </citation>
    <scope>NUCLEOTIDE SEQUENCE [LARGE SCALE GENOMIC DNA]</scope>
    <source>
        <strain evidence="3">JS</strain>
    </source>
</reference>
<sequence>MFRKLTKRTALAAAGLLLAASAVFAASISSYATKSAPYAGADLLLGSDSAATNATKNFSLTNLASFFLAAPTTSGTATLGGRLVGGTANTLTAGATISLDPTLGSFYKVTLNQNSTMGAVTTGLAGQFFFFEVDENGTGGFTLTGGTGWSLPALTNTAAGSRNIYFCFMPTSAGVLCK</sequence>
<dbReference type="Proteomes" id="UP000017396">
    <property type="component" value="Chromosome"/>
</dbReference>
<protein>
    <submittedName>
        <fullName evidence="2">Uncharacterized protein</fullName>
    </submittedName>
</protein>
<evidence type="ECO:0000313" key="2">
    <source>
        <dbReference type="EMBL" id="AGY57143.1"/>
    </source>
</evidence>